<dbReference type="Pfam" id="PF18483">
    <property type="entry name" value="Lectin_L-type_dom"/>
    <property type="match status" value="1"/>
</dbReference>
<feature type="chain" id="PRO_5045696257" evidence="2">
    <location>
        <begin position="23"/>
        <end position="1664"/>
    </location>
</feature>
<dbReference type="InterPro" id="IPR045474">
    <property type="entry name" value="GEVED"/>
</dbReference>
<dbReference type="InterPro" id="IPR025667">
    <property type="entry name" value="SprB_repeat"/>
</dbReference>
<comment type="caution">
    <text evidence="5">The sequence shown here is derived from an EMBL/GenBank/DDBJ whole genome shotgun (WGS) entry which is preliminary data.</text>
</comment>
<evidence type="ECO:0000313" key="6">
    <source>
        <dbReference type="Proteomes" id="UP000761423"/>
    </source>
</evidence>
<dbReference type="PANTHER" id="PTHR24273">
    <property type="entry name" value="FI04643P-RELATED"/>
    <property type="match status" value="1"/>
</dbReference>
<dbReference type="InterPro" id="IPR003410">
    <property type="entry name" value="HYR_dom"/>
</dbReference>
<protein>
    <submittedName>
        <fullName evidence="5">HYR domain-containing protein</fullName>
    </submittedName>
</protein>
<dbReference type="Pfam" id="PF05345">
    <property type="entry name" value="He_PIG"/>
    <property type="match status" value="1"/>
</dbReference>
<evidence type="ECO:0000256" key="1">
    <source>
        <dbReference type="ARBA" id="ARBA00022737"/>
    </source>
</evidence>
<name>A0ABX0IEE8_9FLAO</name>
<dbReference type="Gene3D" id="2.60.40.10">
    <property type="entry name" value="Immunoglobulins"/>
    <property type="match status" value="3"/>
</dbReference>
<dbReference type="EMBL" id="JAAJBV010000013">
    <property type="protein sequence ID" value="NHM05529.1"/>
    <property type="molecule type" value="Genomic_DNA"/>
</dbReference>
<dbReference type="Gene3D" id="2.60.40.740">
    <property type="match status" value="4"/>
</dbReference>
<evidence type="ECO:0000259" key="4">
    <source>
        <dbReference type="PROSITE" id="PS50853"/>
    </source>
</evidence>
<feature type="domain" description="HYR" evidence="3">
    <location>
        <begin position="1462"/>
        <end position="1541"/>
    </location>
</feature>
<keyword evidence="1" id="KW-0677">Repeat</keyword>
<dbReference type="InterPro" id="IPR013783">
    <property type="entry name" value="Ig-like_fold"/>
</dbReference>
<reference evidence="5 6" key="1">
    <citation type="submission" date="2020-02" db="EMBL/GenBank/DDBJ databases">
        <authorList>
            <person name="Chen W.-M."/>
        </authorList>
    </citation>
    <scope>NUCLEOTIDE SEQUENCE [LARGE SCALE GENOMIC DNA]</scope>
    <source>
        <strain evidence="5 6">TWA-26</strain>
    </source>
</reference>
<sequence length="1664" mass="169850">MKRKIILLIILFFAFKNNYAQTALCASTSTSFGYERVNSVTLNGVYFQGNTTYTGPGYYDYSSTPMPILQAGTIVPLSVVVQTNGPYQQFVKLWIDFNNNGNLEDAGELVFDQNYVVNNTTYTFSGNITVPLGAFNGPVRMRLIMQYSASPQLCGNYPYGNTFDFGTSVQGGVDPIQLTVNKTGTGNVVSNPSGINTATNLNFANFGLNTNVTLTATPIAPQTFIGWSGDASGSTNPLTVTVDQAKTITANFAQNSPPQLSSLSASNVSFTTATLNANVTSEGSTTVTSRGFYYGLTPNPTSNNTIITGTTGAMSTNLTGLLPGTVYYFRAYATNSIGTTNIGDGTFTTLPPCSSLIASAVSQTNVSCNGGTNGSATVSASGTTAPYSYSWSPSGGTAATASGLSAGTYTVTVTDVNGCTATQNFTITQPTALAVSALSQTNVSCFGGSNGAASVSVSGGTTGYTYNWTPGNPTGDGTASVTGLTAGAWTCTVTDANGCTASQNFTVTQPTALTLTAASQTNVSCNGGSNGAASVNAASGGAGGYTYNWTPGNPTGDGTVSVTGLTAGTWTCTVTDANGCTTSQNFTVTQPAALALTAASQTNVSCFGGSNGAASVNTATGGAGGYTYNWTPGNPTGDGTVSVTGLTAGTWTCTVTDANGCTTSQNFTVTQPTALVVASNSQTQESCPGANNAAASVTISGGTGAYTYSWSPSGGTAASATGLTAGTYTVTVTDANGCEISQLFTITAIPDPNISYAQSAYTLFSGNTITPITPSNSGGAVTSWTISPALPLGLTINASTGIISGTPADGFNNTTYTITGTNGSCMDTTTLELNALTCYGFNADDMILRGNASISGSDVTLTTATGNQFGALWSTDRLDLTKDFRVKSQLYFGNSDAGADGLAFVIQPLSSNEGSAGGGIGYAGINPSIAVEFDTYYNSPGDPYSNDHMAIMTNGDTANHTSPIDLGNIEDNVWHDFEVSWTAGTNNLKVYYDGSLRYNQTIDIVNSIFSGNQNAYFGFTAATGGAVNTHAVRLIESCLTRILNIPPTVTSINDFNSCFNQTTSAQSFTISDDTTPVANMTVTATSSNTSLVPNNQITITGTGATKDITVTPVSGQFGTTTITVVVEDQEGLSVSESFTVTIDDTVVPTVVTQNVTIQLDSSGNANITTGMIDSGSSDNCDIDSITLDTTSFNCSNVGNNTVTLTVTDVKGNSSSNTAVVTVEDNIDPTILAQNITIQLNAAGAATITANDINTGSYDNCSIASMSLSQTNFDCSHLGTNTIDITVVDNNGNSSTQSVTVTVVDVINPIAIGQNITLSLDVNGQLILDPALIDNGSNDNCNYTLTASPNIFGPSNVGVNNVILVITDSSGNTDYTTVQVTIIDTVNPVVNTQNINVNLDSNGLVSVTANQVNNGSTDNAQIASMSVSPNAFTCDDLGANTVILTVTDTNGNSSTGTATVTVSDTTLPTITAPSAVNVNTDTDCTATGVTLGTPVTSDNCSIVSVSNDAPAVFPLGTTTVTWTVVDGSGNTATATQLVTVTDVVVPTITAPAAITINTNDDCYAINVVLGTPVTSDNCSVVSVSNDAPASFSIGNTTVTWTVVDGSGNTATATQVVTVEDNELPTIVAPIAINTTTNTGCTTTGLVLGNAVTTDNCSVVSVTNDA</sequence>
<evidence type="ECO:0000256" key="2">
    <source>
        <dbReference type="SAM" id="SignalP"/>
    </source>
</evidence>
<dbReference type="InterPro" id="IPR019825">
    <property type="entry name" value="Lectin_legB_Mn/Ca_BS"/>
</dbReference>
<dbReference type="Gene3D" id="2.60.120.200">
    <property type="match status" value="1"/>
</dbReference>
<dbReference type="InterPro" id="IPR003961">
    <property type="entry name" value="FN3_dom"/>
</dbReference>
<keyword evidence="6" id="KW-1185">Reference proteome</keyword>
<dbReference type="PANTHER" id="PTHR24273:SF32">
    <property type="entry name" value="HYALIN"/>
    <property type="match status" value="1"/>
</dbReference>
<dbReference type="SMART" id="SM00089">
    <property type="entry name" value="PKD"/>
    <property type="match status" value="2"/>
</dbReference>
<dbReference type="SUPFAM" id="SSF49265">
    <property type="entry name" value="Fibronectin type III"/>
    <property type="match status" value="1"/>
</dbReference>
<dbReference type="Pfam" id="PF20009">
    <property type="entry name" value="GEVED"/>
    <property type="match status" value="1"/>
</dbReference>
<dbReference type="PROSITE" id="PS00307">
    <property type="entry name" value="LECTIN_LEGUME_BETA"/>
    <property type="match status" value="1"/>
</dbReference>
<evidence type="ECO:0000259" key="3">
    <source>
        <dbReference type="PROSITE" id="PS50825"/>
    </source>
</evidence>
<dbReference type="InterPro" id="IPR056573">
    <property type="entry name" value="Lectin_L-type_dom"/>
</dbReference>
<organism evidence="5 6">
    <name type="scientific">Flavobacterium celericrescens</name>
    <dbReference type="NCBI Taxonomy" id="2709780"/>
    <lineage>
        <taxon>Bacteria</taxon>
        <taxon>Pseudomonadati</taxon>
        <taxon>Bacteroidota</taxon>
        <taxon>Flavobacteriia</taxon>
        <taxon>Flavobacteriales</taxon>
        <taxon>Flavobacteriaceae</taxon>
        <taxon>Flavobacterium</taxon>
    </lineage>
</organism>
<dbReference type="InterPro" id="IPR022409">
    <property type="entry name" value="PKD/Chitinase_dom"/>
</dbReference>
<feature type="domain" description="Fibronectin type-III" evidence="4">
    <location>
        <begin position="257"/>
        <end position="352"/>
    </location>
</feature>
<dbReference type="InterPro" id="IPR013320">
    <property type="entry name" value="ConA-like_dom_sf"/>
</dbReference>
<gene>
    <name evidence="5" type="ORF">G4L40_12530</name>
</gene>
<dbReference type="PROSITE" id="PS50825">
    <property type="entry name" value="HYR"/>
    <property type="match status" value="1"/>
</dbReference>
<dbReference type="CDD" id="cd01951">
    <property type="entry name" value="lectin_L-type"/>
    <property type="match status" value="1"/>
</dbReference>
<keyword evidence="2" id="KW-0732">Signal</keyword>
<dbReference type="InterPro" id="IPR036116">
    <property type="entry name" value="FN3_sf"/>
</dbReference>
<dbReference type="Proteomes" id="UP000761423">
    <property type="component" value="Unassembled WGS sequence"/>
</dbReference>
<dbReference type="Pfam" id="PF13573">
    <property type="entry name" value="SprB"/>
    <property type="match status" value="5"/>
</dbReference>
<dbReference type="RefSeq" id="WP_166237544.1">
    <property type="nucleotide sequence ID" value="NZ_JAAJBV010000013.1"/>
</dbReference>
<accession>A0ABX0IEE8</accession>
<proteinExistence type="predicted"/>
<dbReference type="SUPFAM" id="SSF49899">
    <property type="entry name" value="Concanavalin A-like lectins/glucanases"/>
    <property type="match status" value="1"/>
</dbReference>
<feature type="non-terminal residue" evidence="5">
    <location>
        <position position="1664"/>
    </location>
</feature>
<dbReference type="Pfam" id="PF02494">
    <property type="entry name" value="HYR"/>
    <property type="match status" value="2"/>
</dbReference>
<feature type="signal peptide" evidence="2">
    <location>
        <begin position="1"/>
        <end position="22"/>
    </location>
</feature>
<dbReference type="PROSITE" id="PS50853">
    <property type="entry name" value="FN3"/>
    <property type="match status" value="1"/>
</dbReference>
<evidence type="ECO:0000313" key="5">
    <source>
        <dbReference type="EMBL" id="NHM05529.1"/>
    </source>
</evidence>